<dbReference type="EMBL" id="KZ821228">
    <property type="protein sequence ID" value="PYH46366.1"/>
    <property type="molecule type" value="Genomic_DNA"/>
</dbReference>
<proteinExistence type="predicted"/>
<accession>A0A318ZFN8</accession>
<dbReference type="GeneID" id="37079288"/>
<reference evidence="1 2" key="1">
    <citation type="submission" date="2016-12" db="EMBL/GenBank/DDBJ databases">
        <title>The genomes of Aspergillus section Nigri reveals drivers in fungal speciation.</title>
        <authorList>
            <consortium name="DOE Joint Genome Institute"/>
            <person name="Vesth T.C."/>
            <person name="Nybo J."/>
            <person name="Theobald S."/>
            <person name="Brandl J."/>
            <person name="Frisvad J.C."/>
            <person name="Nielsen K.F."/>
            <person name="Lyhne E.K."/>
            <person name="Kogle M.E."/>
            <person name="Kuo A."/>
            <person name="Riley R."/>
            <person name="Clum A."/>
            <person name="Nolan M."/>
            <person name="Lipzen A."/>
            <person name="Salamov A."/>
            <person name="Henrissat B."/>
            <person name="Wiebenga A."/>
            <person name="De Vries R.P."/>
            <person name="Grigoriev I.V."/>
            <person name="Mortensen U.H."/>
            <person name="Andersen M.R."/>
            <person name="Baker S.E."/>
        </authorList>
    </citation>
    <scope>NUCLEOTIDE SEQUENCE [LARGE SCALE GENOMIC DNA]</scope>
    <source>
        <strain evidence="1 2">JOP 1030-1</strain>
    </source>
</reference>
<dbReference type="OrthoDB" id="4488300at2759"/>
<organism evidence="1 2">
    <name type="scientific">Aspergillus saccharolyticus JOP 1030-1</name>
    <dbReference type="NCBI Taxonomy" id="1450539"/>
    <lineage>
        <taxon>Eukaryota</taxon>
        <taxon>Fungi</taxon>
        <taxon>Dikarya</taxon>
        <taxon>Ascomycota</taxon>
        <taxon>Pezizomycotina</taxon>
        <taxon>Eurotiomycetes</taxon>
        <taxon>Eurotiomycetidae</taxon>
        <taxon>Eurotiales</taxon>
        <taxon>Aspergillaceae</taxon>
        <taxon>Aspergillus</taxon>
        <taxon>Aspergillus subgen. Circumdati</taxon>
    </lineage>
</organism>
<evidence type="ECO:0000313" key="2">
    <source>
        <dbReference type="Proteomes" id="UP000248349"/>
    </source>
</evidence>
<dbReference type="RefSeq" id="XP_025432348.1">
    <property type="nucleotide sequence ID" value="XM_025578059.1"/>
</dbReference>
<dbReference type="AlphaFoldDB" id="A0A318ZFN8"/>
<sequence>MTNTTQPLAAHLDPHRPAPSLPLEDLFRASYNDIEYLKIYLSDDPTAHHHHHLLPLTLIPRIEAFQVDITNRYTEIFKHAFPHRANEPFGLALYQAEATWTNVTRLLRLLDTANWDLVRWARTAALLDLGKPDLRRRAVARGEELWQHRYTEIKTCIDAVLSRFDYKGQPLAYVGSLNHGIRGAHKGHTAINFNDFDVDLFVVHAEEWRHHLPAIRANFPAHFSNEKIFPVGTHLRELQALGEAVGRALAVELRVKVRDAGRFVGETEIVLREVDRW</sequence>
<evidence type="ECO:0000313" key="1">
    <source>
        <dbReference type="EMBL" id="PYH46366.1"/>
    </source>
</evidence>
<gene>
    <name evidence="1" type="ORF">BP01DRAFT_391183</name>
</gene>
<protein>
    <submittedName>
        <fullName evidence="1">Uncharacterized protein</fullName>
    </submittedName>
</protein>
<dbReference type="Proteomes" id="UP000248349">
    <property type="component" value="Unassembled WGS sequence"/>
</dbReference>
<name>A0A318ZFN8_9EURO</name>
<keyword evidence="2" id="KW-1185">Reference proteome</keyword>